<dbReference type="EMBL" id="SELH01000011">
    <property type="protein sequence ID" value="TWP30649.1"/>
    <property type="molecule type" value="Genomic_DNA"/>
</dbReference>
<dbReference type="InterPro" id="IPR029044">
    <property type="entry name" value="Nucleotide-diphossugar_trans"/>
</dbReference>
<keyword evidence="3" id="KW-1185">Reference proteome</keyword>
<gene>
    <name evidence="2" type="ORF">ETU09_01215</name>
</gene>
<evidence type="ECO:0000259" key="1">
    <source>
        <dbReference type="Pfam" id="PF00535"/>
    </source>
</evidence>
<comment type="caution">
    <text evidence="2">The sequence shown here is derived from an EMBL/GenBank/DDBJ whole genome shotgun (WGS) entry which is preliminary data.</text>
</comment>
<dbReference type="SUPFAM" id="SSF53448">
    <property type="entry name" value="Nucleotide-diphospho-sugar transferases"/>
    <property type="match status" value="1"/>
</dbReference>
<name>A0A563DKL5_9FLAO</name>
<protein>
    <submittedName>
        <fullName evidence="2">Glycosyltransferase family 2 protein</fullName>
    </submittedName>
</protein>
<dbReference type="Proteomes" id="UP000319499">
    <property type="component" value="Unassembled WGS sequence"/>
</dbReference>
<reference evidence="2 3" key="1">
    <citation type="submission" date="2019-02" db="EMBL/GenBank/DDBJ databases">
        <title>Apibacter muscae sp. nov.: a novel member of the house fly microbiota.</title>
        <authorList>
            <person name="Park R."/>
        </authorList>
    </citation>
    <scope>NUCLEOTIDE SEQUENCE [LARGE SCALE GENOMIC DNA]</scope>
    <source>
        <strain evidence="2 3">AL1</strain>
    </source>
</reference>
<proteinExistence type="predicted"/>
<accession>A0A563DKL5</accession>
<dbReference type="PANTHER" id="PTHR22916">
    <property type="entry name" value="GLYCOSYLTRANSFERASE"/>
    <property type="match status" value="1"/>
</dbReference>
<dbReference type="OrthoDB" id="1374586at2"/>
<evidence type="ECO:0000313" key="2">
    <source>
        <dbReference type="EMBL" id="TWP30649.1"/>
    </source>
</evidence>
<keyword evidence="2" id="KW-0808">Transferase</keyword>
<dbReference type="CDD" id="cd00761">
    <property type="entry name" value="Glyco_tranf_GTA_type"/>
    <property type="match status" value="1"/>
</dbReference>
<evidence type="ECO:0000313" key="3">
    <source>
        <dbReference type="Proteomes" id="UP000319499"/>
    </source>
</evidence>
<feature type="domain" description="Glycosyltransferase 2-like" evidence="1">
    <location>
        <begin position="6"/>
        <end position="140"/>
    </location>
</feature>
<dbReference type="PANTHER" id="PTHR22916:SF3">
    <property type="entry name" value="UDP-GLCNAC:BETAGAL BETA-1,3-N-ACETYLGLUCOSAMINYLTRANSFERASE-LIKE PROTEIN 1"/>
    <property type="match status" value="1"/>
</dbReference>
<sequence length="294" mass="34833">MQKLAIIIPYYKIDFFERTLQSLNKQTNKEFTVYIGNDNSPDDPQLIIDKFSTNNNIIYKKFDNNLGGIDLVKQWDRCIQLSNEEPWIMILGDDDTLSENCIEEFYKSLPEIQKDNISVVKFSTIEIDENDNPISEKYEHPTKELSTSAYVRKIKGETRSSLIEYIFSREKYLKYGFKNFPLAFGSDNLAWIEFSECGDIYSINDAVVYFRMSKSSISGNKNIGMKEKTKAMYLTKKYIIKNYFSYFTKDQRRDILKRAYKELVWSDNKNYVERMWIILLMIKHISIQEVKKYL</sequence>
<dbReference type="GO" id="GO:0016758">
    <property type="term" value="F:hexosyltransferase activity"/>
    <property type="evidence" value="ECO:0007669"/>
    <property type="project" value="UniProtKB-ARBA"/>
</dbReference>
<dbReference type="RefSeq" id="WP_146291322.1">
    <property type="nucleotide sequence ID" value="NZ_SELH01000011.1"/>
</dbReference>
<organism evidence="2 3">
    <name type="scientific">Apibacter muscae</name>
    <dbReference type="NCBI Taxonomy" id="2509004"/>
    <lineage>
        <taxon>Bacteria</taxon>
        <taxon>Pseudomonadati</taxon>
        <taxon>Bacteroidota</taxon>
        <taxon>Flavobacteriia</taxon>
        <taxon>Flavobacteriales</taxon>
        <taxon>Weeksellaceae</taxon>
        <taxon>Apibacter</taxon>
    </lineage>
</organism>
<dbReference type="InterPro" id="IPR001173">
    <property type="entry name" value="Glyco_trans_2-like"/>
</dbReference>
<dbReference type="Gene3D" id="3.90.550.10">
    <property type="entry name" value="Spore Coat Polysaccharide Biosynthesis Protein SpsA, Chain A"/>
    <property type="match status" value="1"/>
</dbReference>
<dbReference type="AlphaFoldDB" id="A0A563DKL5"/>
<dbReference type="Pfam" id="PF00535">
    <property type="entry name" value="Glycos_transf_2"/>
    <property type="match status" value="1"/>
</dbReference>